<dbReference type="OrthoDB" id="424753at2759"/>
<dbReference type="HOGENOM" id="CLU_2427406_0_0_1"/>
<name>C5DCN5_LACTC</name>
<accession>C5DCN5</accession>
<proteinExistence type="predicted"/>
<gene>
    <name evidence="1" type="ordered locus">KLTH0B04532g</name>
</gene>
<reference evidence="1 2" key="1">
    <citation type="journal article" date="2009" name="Genome Res.">
        <title>Comparative genomics of protoploid Saccharomycetaceae.</title>
        <authorList>
            <consortium name="The Genolevures Consortium"/>
            <person name="Souciet J.-L."/>
            <person name="Dujon B."/>
            <person name="Gaillardin C."/>
            <person name="Johnston M."/>
            <person name="Baret P.V."/>
            <person name="Cliften P."/>
            <person name="Sherman D.J."/>
            <person name="Weissenbach J."/>
            <person name="Westhof E."/>
            <person name="Wincker P."/>
            <person name="Jubin C."/>
            <person name="Poulain J."/>
            <person name="Barbe V."/>
            <person name="Segurens B."/>
            <person name="Artiguenave F."/>
            <person name="Anthouard V."/>
            <person name="Vacherie B."/>
            <person name="Val M.-E."/>
            <person name="Fulton R.S."/>
            <person name="Minx P."/>
            <person name="Wilson R."/>
            <person name="Durrens P."/>
            <person name="Jean G."/>
            <person name="Marck C."/>
            <person name="Martin T."/>
            <person name="Nikolski M."/>
            <person name="Rolland T."/>
            <person name="Seret M.-L."/>
            <person name="Casaregola S."/>
            <person name="Despons L."/>
            <person name="Fairhead C."/>
            <person name="Fischer G."/>
            <person name="Lafontaine I."/>
            <person name="Leh V."/>
            <person name="Lemaire M."/>
            <person name="de Montigny J."/>
            <person name="Neuveglise C."/>
            <person name="Thierry A."/>
            <person name="Blanc-Lenfle I."/>
            <person name="Bleykasten C."/>
            <person name="Diffels J."/>
            <person name="Fritsch E."/>
            <person name="Frangeul L."/>
            <person name="Goeffon A."/>
            <person name="Jauniaux N."/>
            <person name="Kachouri-Lafond R."/>
            <person name="Payen C."/>
            <person name="Potier S."/>
            <person name="Pribylova L."/>
            <person name="Ozanne C."/>
            <person name="Richard G.-F."/>
            <person name="Sacerdot C."/>
            <person name="Straub M.-L."/>
            <person name="Talla E."/>
        </authorList>
    </citation>
    <scope>NUCLEOTIDE SEQUENCE [LARGE SCALE GENOMIC DNA]</scope>
    <source>
        <strain evidence="2">ATCC 56472 / CBS 6340 / NRRL Y-8284</strain>
    </source>
</reference>
<dbReference type="EMBL" id="CU928166">
    <property type="protein sequence ID" value="CAR21546.1"/>
    <property type="molecule type" value="Genomic_DNA"/>
</dbReference>
<sequence>MDAAGRLCSLLSCPTRAAPAMKRSSPDDCVYVASKKCQMYTACSGTDAFRAMLRTARRASRPAAPAAFEQECYYCSSRAPTAVCGACHESVCTVCSAGGTATCLNCRVAC</sequence>
<evidence type="ECO:0000313" key="2">
    <source>
        <dbReference type="Proteomes" id="UP000002036"/>
    </source>
</evidence>
<keyword evidence="2" id="KW-1185">Reference proteome</keyword>
<dbReference type="OMA" id="ACHESVC"/>
<evidence type="ECO:0000313" key="1">
    <source>
        <dbReference type="EMBL" id="CAR21546.1"/>
    </source>
</evidence>
<organism evidence="1 2">
    <name type="scientific">Lachancea thermotolerans (strain ATCC 56472 / CBS 6340 / NRRL Y-8284)</name>
    <name type="common">Yeast</name>
    <name type="synonym">Kluyveromyces thermotolerans</name>
    <dbReference type="NCBI Taxonomy" id="559295"/>
    <lineage>
        <taxon>Eukaryota</taxon>
        <taxon>Fungi</taxon>
        <taxon>Dikarya</taxon>
        <taxon>Ascomycota</taxon>
        <taxon>Saccharomycotina</taxon>
        <taxon>Saccharomycetes</taxon>
        <taxon>Saccharomycetales</taxon>
        <taxon>Saccharomycetaceae</taxon>
        <taxon>Lachancea</taxon>
    </lineage>
</organism>
<dbReference type="Proteomes" id="UP000002036">
    <property type="component" value="Chromosome B"/>
</dbReference>
<dbReference type="RefSeq" id="XP_002551984.1">
    <property type="nucleotide sequence ID" value="XM_002551938.1"/>
</dbReference>
<dbReference type="AlphaFoldDB" id="C5DCN5"/>
<dbReference type="KEGG" id="lth:KLTH0B04532g"/>
<dbReference type="GeneID" id="8290821"/>
<protein>
    <submittedName>
        <fullName evidence="1">KLTH0B04532p</fullName>
    </submittedName>
</protein>
<dbReference type="InParanoid" id="C5DCN5"/>